<feature type="transmembrane region" description="Helical" evidence="1">
    <location>
        <begin position="12"/>
        <end position="33"/>
    </location>
</feature>
<accession>A0A1I5EXU6</accession>
<feature type="transmembrane region" description="Helical" evidence="1">
    <location>
        <begin position="197"/>
        <end position="218"/>
    </location>
</feature>
<keyword evidence="1" id="KW-1133">Transmembrane helix</keyword>
<proteinExistence type="predicted"/>
<dbReference type="RefSeq" id="WP_090965256.1">
    <property type="nucleotide sequence ID" value="NZ_FOVG01000003.1"/>
</dbReference>
<gene>
    <name evidence="2" type="ORF">SAMN05428971_3163</name>
</gene>
<dbReference type="EMBL" id="FOVG01000003">
    <property type="protein sequence ID" value="SFO16304.1"/>
    <property type="molecule type" value="Genomic_DNA"/>
</dbReference>
<organism evidence="2 3">
    <name type="scientific">Candidatus Pantoea varia</name>
    <dbReference type="NCBI Taxonomy" id="1881036"/>
    <lineage>
        <taxon>Bacteria</taxon>
        <taxon>Pseudomonadati</taxon>
        <taxon>Pseudomonadota</taxon>
        <taxon>Gammaproteobacteria</taxon>
        <taxon>Enterobacterales</taxon>
        <taxon>Erwiniaceae</taxon>
        <taxon>Pantoea</taxon>
    </lineage>
</organism>
<evidence type="ECO:0000256" key="1">
    <source>
        <dbReference type="SAM" id="Phobius"/>
    </source>
</evidence>
<dbReference type="InterPro" id="IPR009781">
    <property type="entry name" value="DUF1345"/>
</dbReference>
<feature type="transmembrane region" description="Helical" evidence="1">
    <location>
        <begin position="111"/>
        <end position="134"/>
    </location>
</feature>
<dbReference type="OrthoDB" id="64737at2"/>
<feature type="transmembrane region" description="Helical" evidence="1">
    <location>
        <begin position="39"/>
        <end position="56"/>
    </location>
</feature>
<sequence length="219" mass="24412">MPTSLTSTLYARLRLLLSITAGLICYFLLSAHLGQMQRLLLSWNVWAWLYLCILWFRMLRTDAAGIKRIAQQQDQSAALVLGIVIVACMVSIVAIMSELPTLKGLSDTPRLLHLLLTAMTLIASWAMLPSAFAMHYAHQHYLYRNNEVSPLIFPDKTRNPGYWDFLYFSFTIAVASQTADVATGTTEMRKLALLQSVISFIFNLAILGLSVNVGAGLLN</sequence>
<feature type="transmembrane region" description="Helical" evidence="1">
    <location>
        <begin position="77"/>
        <end position="99"/>
    </location>
</feature>
<reference evidence="3" key="1">
    <citation type="submission" date="2016-10" db="EMBL/GenBank/DDBJ databases">
        <authorList>
            <person name="Varghese N."/>
            <person name="Submissions S."/>
        </authorList>
    </citation>
    <scope>NUCLEOTIDE SEQUENCE [LARGE SCALE GENOMIC DNA]</scope>
    <source>
        <strain evidence="3">OV426</strain>
    </source>
</reference>
<name>A0A1I5EXU6_9GAMM</name>
<evidence type="ECO:0000313" key="2">
    <source>
        <dbReference type="EMBL" id="SFO16304.1"/>
    </source>
</evidence>
<dbReference type="Proteomes" id="UP000198968">
    <property type="component" value="Unassembled WGS sequence"/>
</dbReference>
<dbReference type="AlphaFoldDB" id="A0A1I5EXU6"/>
<dbReference type="Pfam" id="PF07077">
    <property type="entry name" value="DUF1345"/>
    <property type="match status" value="1"/>
</dbReference>
<keyword evidence="1" id="KW-0812">Transmembrane</keyword>
<keyword evidence="3" id="KW-1185">Reference proteome</keyword>
<protein>
    <submittedName>
        <fullName evidence="2">Uncharacterized membrane protein</fullName>
    </submittedName>
</protein>
<evidence type="ECO:0000313" key="3">
    <source>
        <dbReference type="Proteomes" id="UP000198968"/>
    </source>
</evidence>
<keyword evidence="1" id="KW-0472">Membrane</keyword>